<feature type="transmembrane region" description="Helical" evidence="1">
    <location>
        <begin position="149"/>
        <end position="172"/>
    </location>
</feature>
<protein>
    <submittedName>
        <fullName evidence="2">Uncharacterized protein</fullName>
    </submittedName>
</protein>
<reference evidence="2 3" key="1">
    <citation type="submission" date="2018-11" db="EMBL/GenBank/DDBJ databases">
        <title>Species Designations Belie Phenotypic and Genotypic Heterogeneity in Oral Streptococci.</title>
        <authorList>
            <person name="Velsko I."/>
        </authorList>
    </citation>
    <scope>NUCLEOTIDE SEQUENCE [LARGE SCALE GENOMIC DNA]</scope>
    <source>
        <strain evidence="2 3">BCC33</strain>
    </source>
</reference>
<gene>
    <name evidence="2" type="ORF">D8838_09335</name>
</gene>
<evidence type="ECO:0000256" key="1">
    <source>
        <dbReference type="SAM" id="Phobius"/>
    </source>
</evidence>
<evidence type="ECO:0000313" key="2">
    <source>
        <dbReference type="EMBL" id="RSJ02970.1"/>
    </source>
</evidence>
<dbReference type="EMBL" id="RJOF01000011">
    <property type="protein sequence ID" value="RSJ02970.1"/>
    <property type="molecule type" value="Genomic_DNA"/>
</dbReference>
<keyword evidence="1" id="KW-0472">Membrane</keyword>
<organism evidence="2 3">
    <name type="scientific">Streptococcus mitis</name>
    <dbReference type="NCBI Taxonomy" id="28037"/>
    <lineage>
        <taxon>Bacteria</taxon>
        <taxon>Bacillati</taxon>
        <taxon>Bacillota</taxon>
        <taxon>Bacilli</taxon>
        <taxon>Lactobacillales</taxon>
        <taxon>Streptococcaceae</taxon>
        <taxon>Streptococcus</taxon>
        <taxon>Streptococcus mitis group</taxon>
    </lineage>
</organism>
<name>A0A3R9KBR6_STRMT</name>
<feature type="transmembrane region" description="Helical" evidence="1">
    <location>
        <begin position="110"/>
        <end position="128"/>
    </location>
</feature>
<comment type="caution">
    <text evidence="2">The sequence shown here is derived from an EMBL/GenBank/DDBJ whole genome shotgun (WGS) entry which is preliminary data.</text>
</comment>
<sequence length="242" mass="27897">MILERIIKSFEFQRKGIHGPVPLWGVLNGIFILYPIAFFMFMAGGLEVLKNEDLYQGLLITGIVVWVLNLVFLLDLKRGILTSFGSYLMYLTGHVYAILSFSAMSGDYSFIGLKIFLPLIFSIIMNIVMSWMVDLDSEEILSDKAVKNVYNFLFGPPMFLSLCCVFLAIIGYDFLMGWGVSLLLMIFGSALYQTWFIIIYAYQHRHDVEEETSIKHIKVNPDMISNREFDRDRFSRKVTKDD</sequence>
<feature type="transmembrane region" description="Helical" evidence="1">
    <location>
        <begin position="178"/>
        <end position="202"/>
    </location>
</feature>
<accession>A0A3R9KBR6</accession>
<proteinExistence type="predicted"/>
<feature type="transmembrane region" description="Helical" evidence="1">
    <location>
        <begin position="21"/>
        <end position="42"/>
    </location>
</feature>
<evidence type="ECO:0000313" key="3">
    <source>
        <dbReference type="Proteomes" id="UP000268311"/>
    </source>
</evidence>
<keyword evidence="1" id="KW-1133">Transmembrane helix</keyword>
<dbReference type="Proteomes" id="UP000268311">
    <property type="component" value="Unassembled WGS sequence"/>
</dbReference>
<feature type="transmembrane region" description="Helical" evidence="1">
    <location>
        <begin position="54"/>
        <end position="74"/>
    </location>
</feature>
<dbReference type="AlphaFoldDB" id="A0A3R9KBR6"/>
<dbReference type="RefSeq" id="WP_125454175.1">
    <property type="nucleotide sequence ID" value="NZ_RJOF01000011.1"/>
</dbReference>
<keyword evidence="1" id="KW-0812">Transmembrane</keyword>
<feature type="transmembrane region" description="Helical" evidence="1">
    <location>
        <begin position="86"/>
        <end position="104"/>
    </location>
</feature>